<dbReference type="AlphaFoldDB" id="A0A5C5FQC8"/>
<organism evidence="3 4">
    <name type="scientific">Rhodotorula diobovata</name>
    <dbReference type="NCBI Taxonomy" id="5288"/>
    <lineage>
        <taxon>Eukaryota</taxon>
        <taxon>Fungi</taxon>
        <taxon>Dikarya</taxon>
        <taxon>Basidiomycota</taxon>
        <taxon>Pucciniomycotina</taxon>
        <taxon>Microbotryomycetes</taxon>
        <taxon>Sporidiobolales</taxon>
        <taxon>Sporidiobolaceae</taxon>
        <taxon>Rhodotorula</taxon>
    </lineage>
</organism>
<gene>
    <name evidence="3" type="ORF">DMC30DRAFT_36223</name>
</gene>
<evidence type="ECO:0000313" key="3">
    <source>
        <dbReference type="EMBL" id="TNY18835.1"/>
    </source>
</evidence>
<dbReference type="OrthoDB" id="2587928at2759"/>
<dbReference type="InterPro" id="IPR006626">
    <property type="entry name" value="PbH1"/>
</dbReference>
<dbReference type="Pfam" id="PF13229">
    <property type="entry name" value="Beta_helix"/>
    <property type="match status" value="1"/>
</dbReference>
<feature type="domain" description="Right handed beta helix" evidence="2">
    <location>
        <begin position="230"/>
        <end position="317"/>
    </location>
</feature>
<dbReference type="Gene3D" id="2.160.20.10">
    <property type="entry name" value="Single-stranded right-handed beta-helix, Pectin lyase-like"/>
    <property type="match status" value="1"/>
</dbReference>
<keyword evidence="1" id="KW-0732">Signal</keyword>
<accession>A0A5C5FQC8</accession>
<proteinExistence type="predicted"/>
<dbReference type="InterPro" id="IPR011050">
    <property type="entry name" value="Pectin_lyase_fold/virulence"/>
</dbReference>
<evidence type="ECO:0000256" key="1">
    <source>
        <dbReference type="SAM" id="SignalP"/>
    </source>
</evidence>
<evidence type="ECO:0000259" key="2">
    <source>
        <dbReference type="Pfam" id="PF13229"/>
    </source>
</evidence>
<dbReference type="EMBL" id="SOZI01000120">
    <property type="protein sequence ID" value="TNY18835.1"/>
    <property type="molecule type" value="Genomic_DNA"/>
</dbReference>
<comment type="caution">
    <text evidence="3">The sequence shown here is derived from an EMBL/GenBank/DDBJ whole genome shotgun (WGS) entry which is preliminary data.</text>
</comment>
<feature type="signal peptide" evidence="1">
    <location>
        <begin position="1"/>
        <end position="23"/>
    </location>
</feature>
<sequence length="420" mass="44316">MPARPRVRHALALSSLLLSSVLAAGSQQHLAPSDCLEAATALEVNELLRARGEGAALVLCPYAHISIDSHGPPITFTAPRQSLYTKGFPEDHSRATLVIEHTGKHLSGDLTTAVAASCDECRGLQIRNLHVDGGREQLGGLEGGDALVVVGGAAGAQEVRHVDAWGARGYAVIHAADGKEGTCRDVVLSENVVHTAGDALFDAFLESELARLREGPPAYLGQERPGTWTDGISVSCAHSTVSDNTIRDVSGVGIAVRGAPGSRIYHNTVVARDRDMLAGISLVANPVFRHDTAALGGVTVRENRIHAASAMIRIGIATGSGAWATDELAGDHEIPFSSEILRNRLSSYSGYFGYAIALSDARGLVVQDNAISLLLPPSLHPPNAPPPRPSLRHRLAPARLHQLALWLPAVRGARVVVELV</sequence>
<protein>
    <recommendedName>
        <fullName evidence="2">Right handed beta helix domain-containing protein</fullName>
    </recommendedName>
</protein>
<dbReference type="InterPro" id="IPR012334">
    <property type="entry name" value="Pectin_lyas_fold"/>
</dbReference>
<feature type="chain" id="PRO_5022817799" description="Right handed beta helix domain-containing protein" evidence="1">
    <location>
        <begin position="24"/>
        <end position="420"/>
    </location>
</feature>
<evidence type="ECO:0000313" key="4">
    <source>
        <dbReference type="Proteomes" id="UP000311382"/>
    </source>
</evidence>
<dbReference type="SUPFAM" id="SSF51126">
    <property type="entry name" value="Pectin lyase-like"/>
    <property type="match status" value="1"/>
</dbReference>
<dbReference type="SMART" id="SM00710">
    <property type="entry name" value="PbH1"/>
    <property type="match status" value="4"/>
</dbReference>
<dbReference type="Proteomes" id="UP000311382">
    <property type="component" value="Unassembled WGS sequence"/>
</dbReference>
<dbReference type="InterPro" id="IPR039448">
    <property type="entry name" value="Beta_helix"/>
</dbReference>
<name>A0A5C5FQC8_9BASI</name>
<reference evidence="3 4" key="1">
    <citation type="submission" date="2019-03" db="EMBL/GenBank/DDBJ databases">
        <title>Rhodosporidium diobovatum UCD-FST 08-225 genome sequencing, assembly, and annotation.</title>
        <authorList>
            <person name="Fakankun I.U."/>
            <person name="Fristensky B."/>
            <person name="Levin D.B."/>
        </authorList>
    </citation>
    <scope>NUCLEOTIDE SEQUENCE [LARGE SCALE GENOMIC DNA]</scope>
    <source>
        <strain evidence="3 4">UCD-FST 08-225</strain>
    </source>
</reference>
<keyword evidence="4" id="KW-1185">Reference proteome</keyword>